<evidence type="ECO:0000313" key="1">
    <source>
        <dbReference type="EMBL" id="KAI6087658.1"/>
    </source>
</evidence>
<dbReference type="Proteomes" id="UP001497680">
    <property type="component" value="Unassembled WGS sequence"/>
</dbReference>
<reference evidence="1 2" key="1">
    <citation type="journal article" date="2022" name="New Phytol.">
        <title>Ecological generalism drives hyperdiversity of secondary metabolite gene clusters in xylarialean endophytes.</title>
        <authorList>
            <person name="Franco M.E.E."/>
            <person name="Wisecaver J.H."/>
            <person name="Arnold A.E."/>
            <person name="Ju Y.M."/>
            <person name="Slot J.C."/>
            <person name="Ahrendt S."/>
            <person name="Moore L.P."/>
            <person name="Eastman K.E."/>
            <person name="Scott K."/>
            <person name="Konkel Z."/>
            <person name="Mondo S.J."/>
            <person name="Kuo A."/>
            <person name="Hayes R.D."/>
            <person name="Haridas S."/>
            <person name="Andreopoulos B."/>
            <person name="Riley R."/>
            <person name="LaButti K."/>
            <person name="Pangilinan J."/>
            <person name="Lipzen A."/>
            <person name="Amirebrahimi M."/>
            <person name="Yan J."/>
            <person name="Adam C."/>
            <person name="Keymanesh K."/>
            <person name="Ng V."/>
            <person name="Louie K."/>
            <person name="Northen T."/>
            <person name="Drula E."/>
            <person name="Henrissat B."/>
            <person name="Hsieh H.M."/>
            <person name="Youens-Clark K."/>
            <person name="Lutzoni F."/>
            <person name="Miadlikowska J."/>
            <person name="Eastwood D.C."/>
            <person name="Hamelin R.C."/>
            <person name="Grigoriev I.V."/>
            <person name="U'Ren J.M."/>
        </authorList>
    </citation>
    <scope>NUCLEOTIDE SEQUENCE [LARGE SCALE GENOMIC DNA]</scope>
    <source>
        <strain evidence="1 2">ER1909</strain>
    </source>
</reference>
<proteinExistence type="predicted"/>
<keyword evidence="2" id="KW-1185">Reference proteome</keyword>
<evidence type="ECO:0000313" key="2">
    <source>
        <dbReference type="Proteomes" id="UP001497680"/>
    </source>
</evidence>
<sequence>MATELYEFLRRSKRSKGSRIERNYKNYDPTLDDDNTLDCGGDGKPMQATLARAVVGEQHGGHTSARDNACTVTDDDQNTTKALQQLDAPGILRKSIFPSDFTHVANLDHAPLTTSFKNARRYDNTLAPEIQQSMRHVRARQPLFRAACDGCFLAKVKCSGARPICSRCLACGIECQYSPSRRKGKSIFEDNKHVQTNDHQTLPQSIYDEFDFKTGRAKLPASSDSDISPDISVSTGLAMLGVTTPTVEGGNLTEPNYMDSLSNDAHFLQSQSPRHHLDQPVQDQASPPSYTQFVTTNIYLAQQQQQLLSVESAAQSFLDMNNNDQSVPQQHVAPDNLNHQQRQLKDLQQSMTFPMPNREDNMSIDPIESQECSVSRNDLLETDSQSNEYRDSSIDSDMLSISDDSDDCELLSLEDRIYLELIILAIDVVGGDTCDTADGQSSTRTRATNSLEYTRASSSFCELGIPRSSRKRGRAQKSTEDSDDDEERPQPPSRRASKSETGDRSRSLACPFVKRDPIKHRNCFSKKLSRIRDVKQHLTRKHTPELYCNRCKVIFPDDASLQEHVGDVAGLFCEPSPWLDGISLAQRQRLSRKSDPRLSVQEQWYSMWDIIFPGHNRPSSVYVIFGFSEDLCSYKEFSTGSRVADSVVEGLRDSGINAPDTTWDDVRRIIADRVDSSFDQWLSNQSTNSITLSDTSSSNLQRTSTQATRQDTPASSESSRVDLGYSDAVDESRNRQRPGAEVPASRRQDVVEDVHQAGQETHESAFDPLQDNNPTLPNFEVSNSGRLNNPFINQGHDLGFNFDVPRNFDTSLDSLCGEPGTGYRATKPNSDKVEVFSAYDFEP</sequence>
<organism evidence="1 2">
    <name type="scientific">Hypoxylon rubiginosum</name>
    <dbReference type="NCBI Taxonomy" id="110542"/>
    <lineage>
        <taxon>Eukaryota</taxon>
        <taxon>Fungi</taxon>
        <taxon>Dikarya</taxon>
        <taxon>Ascomycota</taxon>
        <taxon>Pezizomycotina</taxon>
        <taxon>Sordariomycetes</taxon>
        <taxon>Xylariomycetidae</taxon>
        <taxon>Xylariales</taxon>
        <taxon>Hypoxylaceae</taxon>
        <taxon>Hypoxylon</taxon>
    </lineage>
</organism>
<comment type="caution">
    <text evidence="1">The sequence shown here is derived from an EMBL/GenBank/DDBJ whole genome shotgun (WGS) entry which is preliminary data.</text>
</comment>
<name>A0ACC0D4J4_9PEZI</name>
<gene>
    <name evidence="1" type="ORF">F4821DRAFT_235588</name>
</gene>
<dbReference type="EMBL" id="MU394306">
    <property type="protein sequence ID" value="KAI6087658.1"/>
    <property type="molecule type" value="Genomic_DNA"/>
</dbReference>
<accession>A0ACC0D4J4</accession>
<protein>
    <submittedName>
        <fullName evidence="1">Uncharacterized protein</fullName>
    </submittedName>
</protein>